<dbReference type="AlphaFoldDB" id="A0A6M4A7G7"/>
<feature type="region of interest" description="Disordered" evidence="1">
    <location>
        <begin position="122"/>
        <end position="149"/>
    </location>
</feature>
<protein>
    <recommendedName>
        <fullName evidence="5">DUF4124 domain-containing protein</fullName>
    </recommendedName>
</protein>
<sequence>MKISDQRGAVSLFGTAILMMLLTIAGMLFLYSVRYGHLPFQDAISRWGRSANVISNELKQASGITATAATAGRQPPAGAIGQGSAGTPAAATIDAGIRRCTIHGKIVYSDNECRDDNVTTRAVKLQDSRSDAPKPAPTATDGNEDTEQSLRMKMIDKAINRSAH</sequence>
<evidence type="ECO:0000256" key="2">
    <source>
        <dbReference type="SAM" id="Phobius"/>
    </source>
</evidence>
<evidence type="ECO:0008006" key="5">
    <source>
        <dbReference type="Google" id="ProtNLM"/>
    </source>
</evidence>
<dbReference type="Proteomes" id="UP000274350">
    <property type="component" value="Chromosome"/>
</dbReference>
<feature type="compositionally biased region" description="Basic and acidic residues" evidence="1">
    <location>
        <begin position="122"/>
        <end position="132"/>
    </location>
</feature>
<feature type="transmembrane region" description="Helical" evidence="2">
    <location>
        <begin position="12"/>
        <end position="31"/>
    </location>
</feature>
<proteinExistence type="predicted"/>
<dbReference type="KEGG" id="upi:EJG51_016975"/>
<keyword evidence="2" id="KW-0472">Membrane</keyword>
<gene>
    <name evidence="3" type="ORF">EJG51_016975</name>
</gene>
<dbReference type="EMBL" id="CP051152">
    <property type="protein sequence ID" value="QJQ07231.1"/>
    <property type="molecule type" value="Genomic_DNA"/>
</dbReference>
<dbReference type="OrthoDB" id="8778598at2"/>
<accession>A0A6M4A7G7</accession>
<organism evidence="3 4">
    <name type="scientific">Undibacterium piscinae</name>
    <dbReference type="NCBI Taxonomy" id="2495591"/>
    <lineage>
        <taxon>Bacteria</taxon>
        <taxon>Pseudomonadati</taxon>
        <taxon>Pseudomonadota</taxon>
        <taxon>Betaproteobacteria</taxon>
        <taxon>Burkholderiales</taxon>
        <taxon>Oxalobacteraceae</taxon>
        <taxon>Undibacterium</taxon>
    </lineage>
</organism>
<keyword evidence="2" id="KW-1133">Transmembrane helix</keyword>
<evidence type="ECO:0000313" key="3">
    <source>
        <dbReference type="EMBL" id="QJQ07231.1"/>
    </source>
</evidence>
<evidence type="ECO:0000313" key="4">
    <source>
        <dbReference type="Proteomes" id="UP000274350"/>
    </source>
</evidence>
<keyword evidence="4" id="KW-1185">Reference proteome</keyword>
<reference evidence="3 4" key="1">
    <citation type="journal article" date="2019" name="Int. J. Syst. Evol. Microbiol.">
        <title>Undibacterium piscinae sp. nov., isolated from Korean shiner intestine.</title>
        <authorList>
            <person name="Lee S.Y."/>
            <person name="Kang W."/>
            <person name="Kim P.S."/>
            <person name="Kim H.S."/>
            <person name="Sung H."/>
            <person name="Shin N.R."/>
            <person name="Whon T.W."/>
            <person name="Yun J.H."/>
            <person name="Lee J.Y."/>
            <person name="Lee J.Y."/>
            <person name="Jung M.J."/>
            <person name="Jeong Y.S."/>
            <person name="Tak E.J."/>
            <person name="Han J.E."/>
            <person name="Hyun D.W."/>
            <person name="Kang M.S."/>
            <person name="Lee K.E."/>
            <person name="Lee B.H."/>
            <person name="Bae J.W."/>
        </authorList>
    </citation>
    <scope>NUCLEOTIDE SEQUENCE [LARGE SCALE GENOMIC DNA]</scope>
    <source>
        <strain evidence="3 4">S11R28</strain>
    </source>
</reference>
<name>A0A6M4A7G7_9BURK</name>
<evidence type="ECO:0000256" key="1">
    <source>
        <dbReference type="SAM" id="MobiDB-lite"/>
    </source>
</evidence>
<keyword evidence="2" id="KW-0812">Transmembrane</keyword>